<feature type="signal peptide" evidence="1">
    <location>
        <begin position="1"/>
        <end position="22"/>
    </location>
</feature>
<evidence type="ECO:0000256" key="1">
    <source>
        <dbReference type="SAM" id="SignalP"/>
    </source>
</evidence>
<accession>A0A9P0MNP6</accession>
<protein>
    <recommendedName>
        <fullName evidence="4">Neuropeptide</fullName>
    </recommendedName>
</protein>
<feature type="chain" id="PRO_5040383160" description="Neuropeptide" evidence="1">
    <location>
        <begin position="23"/>
        <end position="107"/>
    </location>
</feature>
<evidence type="ECO:0000313" key="2">
    <source>
        <dbReference type="EMBL" id="CAH1397107.1"/>
    </source>
</evidence>
<organism evidence="2 3">
    <name type="scientific">Nezara viridula</name>
    <name type="common">Southern green stink bug</name>
    <name type="synonym">Cimex viridulus</name>
    <dbReference type="NCBI Taxonomy" id="85310"/>
    <lineage>
        <taxon>Eukaryota</taxon>
        <taxon>Metazoa</taxon>
        <taxon>Ecdysozoa</taxon>
        <taxon>Arthropoda</taxon>
        <taxon>Hexapoda</taxon>
        <taxon>Insecta</taxon>
        <taxon>Pterygota</taxon>
        <taxon>Neoptera</taxon>
        <taxon>Paraneoptera</taxon>
        <taxon>Hemiptera</taxon>
        <taxon>Heteroptera</taxon>
        <taxon>Panheteroptera</taxon>
        <taxon>Pentatomomorpha</taxon>
        <taxon>Pentatomoidea</taxon>
        <taxon>Pentatomidae</taxon>
        <taxon>Pentatominae</taxon>
        <taxon>Nezara</taxon>
    </lineage>
</organism>
<keyword evidence="1" id="KW-0732">Signal</keyword>
<evidence type="ECO:0000313" key="3">
    <source>
        <dbReference type="Proteomes" id="UP001152798"/>
    </source>
</evidence>
<name>A0A9P0MNP6_NEZVI</name>
<gene>
    <name evidence="2" type="ORF">NEZAVI_LOCUS7026</name>
</gene>
<proteinExistence type="predicted"/>
<keyword evidence="3" id="KW-1185">Reference proteome</keyword>
<dbReference type="Proteomes" id="UP001152798">
    <property type="component" value="Chromosome 3"/>
</dbReference>
<evidence type="ECO:0008006" key="4">
    <source>
        <dbReference type="Google" id="ProtNLM"/>
    </source>
</evidence>
<sequence>MWWSRLVLLFTLYVFCITQSFASDEEILDDSKNEIYEKPIRNNHAKQCSVKTYCPEGHHCCSAATCCPDNVDCCADGLYCCDSNEEPTKPSINAMKPEIEGIEKGFL</sequence>
<dbReference type="AlphaFoldDB" id="A0A9P0MNP6"/>
<dbReference type="OrthoDB" id="6621807at2759"/>
<dbReference type="EMBL" id="OV725079">
    <property type="protein sequence ID" value="CAH1397107.1"/>
    <property type="molecule type" value="Genomic_DNA"/>
</dbReference>
<reference evidence="2" key="1">
    <citation type="submission" date="2022-01" db="EMBL/GenBank/DDBJ databases">
        <authorList>
            <person name="King R."/>
        </authorList>
    </citation>
    <scope>NUCLEOTIDE SEQUENCE</scope>
</reference>